<evidence type="ECO:0000313" key="7">
    <source>
        <dbReference type="Proteomes" id="UP001596157"/>
    </source>
</evidence>
<organism evidence="6 7">
    <name type="scientific">Actinokineospora guangxiensis</name>
    <dbReference type="NCBI Taxonomy" id="1490288"/>
    <lineage>
        <taxon>Bacteria</taxon>
        <taxon>Bacillati</taxon>
        <taxon>Actinomycetota</taxon>
        <taxon>Actinomycetes</taxon>
        <taxon>Pseudonocardiales</taxon>
        <taxon>Pseudonocardiaceae</taxon>
        <taxon>Actinokineospora</taxon>
    </lineage>
</organism>
<evidence type="ECO:0000256" key="1">
    <source>
        <dbReference type="ARBA" id="ARBA00022630"/>
    </source>
</evidence>
<proteinExistence type="predicted"/>
<dbReference type="PRINTS" id="PR00368">
    <property type="entry name" value="FADPNR"/>
</dbReference>
<dbReference type="InterPro" id="IPR036188">
    <property type="entry name" value="FAD/NAD-bd_sf"/>
</dbReference>
<dbReference type="InterPro" id="IPR050097">
    <property type="entry name" value="Ferredoxin-NADP_redctase_2"/>
</dbReference>
<evidence type="ECO:0000256" key="4">
    <source>
        <dbReference type="SAM" id="Phobius"/>
    </source>
</evidence>
<evidence type="ECO:0000256" key="2">
    <source>
        <dbReference type="ARBA" id="ARBA00023002"/>
    </source>
</evidence>
<dbReference type="Gene3D" id="3.50.50.60">
    <property type="entry name" value="FAD/NAD(P)-binding domain"/>
    <property type="match status" value="2"/>
</dbReference>
<dbReference type="Proteomes" id="UP001596157">
    <property type="component" value="Unassembled WGS sequence"/>
</dbReference>
<accession>A0ABW0ESN0</accession>
<sequence length="313" mass="32967">MTRQQYNAVIIGGGAAGLSAAVALGRARRSVLVVDAGEPRNAPASHMHGFLSRDGMNPAELLRVGRLEAEGYGVEVHRGHALSVSPGSPGCTGFTVELAERPPVRARRVLLATGLRDDLPDIPGLAERWGKDALHCPYCHGWEVRDERIAVIGTSHMAAHHALLWRQWTPNLTFIAHSATPDAEQSAQLAARGISVVHAQVAGLDVRGDRLTGLHLHNGATLPFDAVTVGARFHPVLPRIDGLAPVDHMSGMGTHVPVDAMGRTAVPGIWAAGNLANPMANVIAAAAEGSLAAHMLNMDLITEDTDLAVRAAS</sequence>
<keyword evidence="2" id="KW-0560">Oxidoreductase</keyword>
<reference evidence="7" key="1">
    <citation type="journal article" date="2019" name="Int. J. Syst. Evol. Microbiol.">
        <title>The Global Catalogue of Microorganisms (GCM) 10K type strain sequencing project: providing services to taxonomists for standard genome sequencing and annotation.</title>
        <authorList>
            <consortium name="The Broad Institute Genomics Platform"/>
            <consortium name="The Broad Institute Genome Sequencing Center for Infectious Disease"/>
            <person name="Wu L."/>
            <person name="Ma J."/>
        </authorList>
    </citation>
    <scope>NUCLEOTIDE SEQUENCE [LARGE SCALE GENOMIC DNA]</scope>
    <source>
        <strain evidence="7">CCUG 59778</strain>
    </source>
</reference>
<keyword evidence="1" id="KW-0285">Flavoprotein</keyword>
<gene>
    <name evidence="6" type="ORF">ACFPM7_19055</name>
</gene>
<keyword evidence="4" id="KW-0472">Membrane</keyword>
<dbReference type="RefSeq" id="WP_378249003.1">
    <property type="nucleotide sequence ID" value="NZ_JBHSKF010000010.1"/>
</dbReference>
<dbReference type="Pfam" id="PF07992">
    <property type="entry name" value="Pyr_redox_2"/>
    <property type="match status" value="1"/>
</dbReference>
<dbReference type="PRINTS" id="PR00469">
    <property type="entry name" value="PNDRDTASEII"/>
</dbReference>
<feature type="domain" description="FAD/NAD(P)-binding" evidence="5">
    <location>
        <begin position="7"/>
        <end position="289"/>
    </location>
</feature>
<evidence type="ECO:0000259" key="5">
    <source>
        <dbReference type="Pfam" id="PF07992"/>
    </source>
</evidence>
<evidence type="ECO:0000313" key="6">
    <source>
        <dbReference type="EMBL" id="MFC5289154.1"/>
    </source>
</evidence>
<dbReference type="PANTHER" id="PTHR48105">
    <property type="entry name" value="THIOREDOXIN REDUCTASE 1-RELATED-RELATED"/>
    <property type="match status" value="1"/>
</dbReference>
<dbReference type="InterPro" id="IPR023753">
    <property type="entry name" value="FAD/NAD-binding_dom"/>
</dbReference>
<keyword evidence="4" id="KW-0812">Transmembrane</keyword>
<protein>
    <submittedName>
        <fullName evidence="6">NAD(P)/FAD-dependent oxidoreductase</fullName>
    </submittedName>
</protein>
<dbReference type="SUPFAM" id="SSF51905">
    <property type="entry name" value="FAD/NAD(P)-binding domain"/>
    <property type="match status" value="1"/>
</dbReference>
<evidence type="ECO:0000256" key="3">
    <source>
        <dbReference type="ARBA" id="ARBA00048132"/>
    </source>
</evidence>
<keyword evidence="4" id="KW-1133">Transmembrane helix</keyword>
<keyword evidence="7" id="KW-1185">Reference proteome</keyword>
<dbReference type="EMBL" id="JBHSKF010000010">
    <property type="protein sequence ID" value="MFC5289154.1"/>
    <property type="molecule type" value="Genomic_DNA"/>
</dbReference>
<comment type="catalytic activity">
    <reaction evidence="3">
        <text>[thioredoxin]-dithiol + NADP(+) = [thioredoxin]-disulfide + NADPH + H(+)</text>
        <dbReference type="Rhea" id="RHEA:20345"/>
        <dbReference type="Rhea" id="RHEA-COMP:10698"/>
        <dbReference type="Rhea" id="RHEA-COMP:10700"/>
        <dbReference type="ChEBI" id="CHEBI:15378"/>
        <dbReference type="ChEBI" id="CHEBI:29950"/>
        <dbReference type="ChEBI" id="CHEBI:50058"/>
        <dbReference type="ChEBI" id="CHEBI:57783"/>
        <dbReference type="ChEBI" id="CHEBI:58349"/>
        <dbReference type="EC" id="1.8.1.9"/>
    </reaction>
</comment>
<feature type="transmembrane region" description="Helical" evidence="4">
    <location>
        <begin position="6"/>
        <end position="24"/>
    </location>
</feature>
<comment type="caution">
    <text evidence="6">The sequence shown here is derived from an EMBL/GenBank/DDBJ whole genome shotgun (WGS) entry which is preliminary data.</text>
</comment>
<name>A0ABW0ESN0_9PSEU</name>